<dbReference type="PANTHER" id="PTHR46726">
    <property type="entry name" value="TWO PORE CHANNEL 3"/>
    <property type="match status" value="1"/>
</dbReference>
<keyword evidence="1" id="KW-1133">Transmembrane helix</keyword>
<accession>A0A5E4D5N6</accession>
<dbReference type="AlphaFoldDB" id="A0A5E4D5N6"/>
<dbReference type="Proteomes" id="UP000335636">
    <property type="component" value="Unassembled WGS sequence"/>
</dbReference>
<dbReference type="Gene3D" id="1.10.287.70">
    <property type="match status" value="1"/>
</dbReference>
<evidence type="ECO:0008006" key="5">
    <source>
        <dbReference type="Google" id="ProtNLM"/>
    </source>
</evidence>
<dbReference type="EMBL" id="WJEC01005518">
    <property type="protein sequence ID" value="KAF7473650.1"/>
    <property type="molecule type" value="Genomic_DNA"/>
</dbReference>
<reference evidence="2" key="2">
    <citation type="submission" date="2020-08" db="EMBL/GenBank/DDBJ databases">
        <authorList>
            <person name="Shumante A."/>
            <person name="Zimin A.V."/>
            <person name="Puiu D."/>
            <person name="Salzberg S.L."/>
        </authorList>
    </citation>
    <scope>NUCLEOTIDE SEQUENCE</scope>
    <source>
        <strain evidence="2">WC2-LM</strain>
        <tissue evidence="2">Liver</tissue>
    </source>
</reference>
<feature type="transmembrane region" description="Helical" evidence="1">
    <location>
        <begin position="37"/>
        <end position="61"/>
    </location>
</feature>
<dbReference type="PANTHER" id="PTHR46726:SF1">
    <property type="entry name" value="TWO-PORE CALCIUM CHANNEL 3"/>
    <property type="match status" value="1"/>
</dbReference>
<reference evidence="3 4" key="1">
    <citation type="submission" date="2019-04" db="EMBL/GenBank/DDBJ databases">
        <authorList>
            <person name="Alioto T."/>
            <person name="Alioto T."/>
        </authorList>
    </citation>
    <scope>NUCLEOTIDE SEQUENCE [LARGE SCALE GENOMIC DNA]</scope>
</reference>
<evidence type="ECO:0000313" key="3">
    <source>
        <dbReference type="EMBL" id="VTJ88471.1"/>
    </source>
</evidence>
<sequence length="96" mass="11180">MPYFTRLLEITFELYGLVTTASSPDVTMPAYTLHWLYSSYFMTCIIINSHIFMSVFLAVVYNNDRKHLQDEVRKLASLKCHQVLEAFRLLKVKVGT</sequence>
<gene>
    <name evidence="2" type="ORF">GHT09_015767</name>
    <name evidence="3" type="ORF">MONAX_5E004064</name>
</gene>
<evidence type="ECO:0000313" key="2">
    <source>
        <dbReference type="EMBL" id="KAF7473650.1"/>
    </source>
</evidence>
<evidence type="ECO:0000256" key="1">
    <source>
        <dbReference type="SAM" id="Phobius"/>
    </source>
</evidence>
<dbReference type="Proteomes" id="UP000662637">
    <property type="component" value="Unassembled WGS sequence"/>
</dbReference>
<protein>
    <recommendedName>
        <fullName evidence="5">Ion transport domain-containing protein</fullName>
    </recommendedName>
</protein>
<organism evidence="3 4">
    <name type="scientific">Marmota monax</name>
    <name type="common">Woodchuck</name>
    <dbReference type="NCBI Taxonomy" id="9995"/>
    <lineage>
        <taxon>Eukaryota</taxon>
        <taxon>Metazoa</taxon>
        <taxon>Chordata</taxon>
        <taxon>Craniata</taxon>
        <taxon>Vertebrata</taxon>
        <taxon>Euteleostomi</taxon>
        <taxon>Mammalia</taxon>
        <taxon>Eutheria</taxon>
        <taxon>Euarchontoglires</taxon>
        <taxon>Glires</taxon>
        <taxon>Rodentia</taxon>
        <taxon>Sciuromorpha</taxon>
        <taxon>Sciuridae</taxon>
        <taxon>Xerinae</taxon>
        <taxon>Marmotini</taxon>
        <taxon>Marmota</taxon>
    </lineage>
</organism>
<name>A0A5E4D5N6_MARMO</name>
<evidence type="ECO:0000313" key="4">
    <source>
        <dbReference type="Proteomes" id="UP000335636"/>
    </source>
</evidence>
<keyword evidence="1" id="KW-0812">Transmembrane</keyword>
<proteinExistence type="predicted"/>
<keyword evidence="4" id="KW-1185">Reference proteome</keyword>
<dbReference type="EMBL" id="CABDUW010002973">
    <property type="protein sequence ID" value="VTJ88471.1"/>
    <property type="molecule type" value="Genomic_DNA"/>
</dbReference>
<keyword evidence="1" id="KW-0472">Membrane</keyword>